<keyword evidence="1" id="KW-1185">Reference proteome</keyword>
<sequence>MFGITKISSWSILSKSVICLEMCEICGPEEVDRDWLWKLWKFGNSAPNFTLEGHEKKLKGFLSFGLGPVWCVNALKGSHKVAIGLNVGSTIITLGKEGVAFYQADLKSIESTSLKSPPVKPRSYEYQKNDDAEGDPMISIVREAEPQTPEGYVPMSKAIQPVKKKDDEQNTGQALMADAVKIEEKIKKAKEALDILRLHFAEDEDPMVMDVLKNLNAIIDQREQMLSE</sequence>
<organism evidence="1 2">
    <name type="scientific">Ditylenchus dipsaci</name>
    <dbReference type="NCBI Taxonomy" id="166011"/>
    <lineage>
        <taxon>Eukaryota</taxon>
        <taxon>Metazoa</taxon>
        <taxon>Ecdysozoa</taxon>
        <taxon>Nematoda</taxon>
        <taxon>Chromadorea</taxon>
        <taxon>Rhabditida</taxon>
        <taxon>Tylenchina</taxon>
        <taxon>Tylenchomorpha</taxon>
        <taxon>Sphaerularioidea</taxon>
        <taxon>Anguinidae</taxon>
        <taxon>Anguininae</taxon>
        <taxon>Ditylenchus</taxon>
    </lineage>
</organism>
<dbReference type="WBParaSite" id="jg25568">
    <property type="protein sequence ID" value="jg25568"/>
    <property type="gene ID" value="jg25568"/>
</dbReference>
<accession>A0A915E096</accession>
<proteinExistence type="predicted"/>
<evidence type="ECO:0000313" key="1">
    <source>
        <dbReference type="Proteomes" id="UP000887574"/>
    </source>
</evidence>
<name>A0A915E096_9BILA</name>
<protein>
    <submittedName>
        <fullName evidence="2">Uncharacterized protein</fullName>
    </submittedName>
</protein>
<reference evidence="2" key="1">
    <citation type="submission" date="2022-11" db="UniProtKB">
        <authorList>
            <consortium name="WormBaseParasite"/>
        </authorList>
    </citation>
    <scope>IDENTIFICATION</scope>
</reference>
<evidence type="ECO:0000313" key="2">
    <source>
        <dbReference type="WBParaSite" id="jg25568"/>
    </source>
</evidence>
<dbReference type="AlphaFoldDB" id="A0A915E096"/>
<dbReference type="Proteomes" id="UP000887574">
    <property type="component" value="Unplaced"/>
</dbReference>